<evidence type="ECO:0000313" key="7">
    <source>
        <dbReference type="Proteomes" id="UP000389128"/>
    </source>
</evidence>
<evidence type="ECO:0000259" key="4">
    <source>
        <dbReference type="Pfam" id="PF07804"/>
    </source>
</evidence>
<accession>A0A6C2CJC6</accession>
<dbReference type="InterPro" id="IPR017508">
    <property type="entry name" value="HipA_N1"/>
</dbReference>
<dbReference type="InterPro" id="IPR052028">
    <property type="entry name" value="HipA_Ser/Thr_kinase"/>
</dbReference>
<dbReference type="GO" id="GO:0004674">
    <property type="term" value="F:protein serine/threonine kinase activity"/>
    <property type="evidence" value="ECO:0007669"/>
    <property type="project" value="TreeGrafter"/>
</dbReference>
<reference evidence="6 7" key="1">
    <citation type="submission" date="2019-01" db="EMBL/GenBank/DDBJ databases">
        <title>Zoogloea oleivorans genome sequencing and assembly.</title>
        <authorList>
            <person name="Tancsics A."/>
            <person name="Farkas M."/>
            <person name="Kriszt B."/>
            <person name="Maroti G."/>
            <person name="Horvath B."/>
        </authorList>
    </citation>
    <scope>NUCLEOTIDE SEQUENCE [LARGE SCALE GENOMIC DNA]</scope>
    <source>
        <strain evidence="6 7">Buc</strain>
    </source>
</reference>
<dbReference type="Pfam" id="PF13657">
    <property type="entry name" value="Couple_hipA"/>
    <property type="match status" value="1"/>
</dbReference>
<feature type="domain" description="HipA-like C-terminal" evidence="4">
    <location>
        <begin position="152"/>
        <end position="386"/>
    </location>
</feature>
<dbReference type="Proteomes" id="UP000389128">
    <property type="component" value="Unassembled WGS sequence"/>
</dbReference>
<evidence type="ECO:0000256" key="1">
    <source>
        <dbReference type="ARBA" id="ARBA00010164"/>
    </source>
</evidence>
<dbReference type="OrthoDB" id="9805913at2"/>
<dbReference type="NCBIfam" id="TIGR03071">
    <property type="entry name" value="couple_hipA"/>
    <property type="match status" value="1"/>
</dbReference>
<evidence type="ECO:0000313" key="6">
    <source>
        <dbReference type="EMBL" id="TYC54230.1"/>
    </source>
</evidence>
<dbReference type="InterPro" id="IPR012893">
    <property type="entry name" value="HipA-like_C"/>
</dbReference>
<name>A0A6C2CJC6_9RHOO</name>
<gene>
    <name evidence="6" type="ORF">ETQ85_20075</name>
</gene>
<sequence>MQGLHVWMNGEHVGCWHWGRRVQHSFTYSRAWLASPAVRPLSLSLPIPIGEPVISGPEVRHYFDNLLPDNLQIRERVRQRFGLRGTDAETLLQAIGRDCVGAVQLLPEGMEPIGFDRTEGAPLSGEDIESLLRNLTRPVLGQRDEALDDFRISIAGAQEKTALLRVDGQWMRPLGATPTTHIFKLPLGLVANLRFDLSDSVENEWLCSRLLAALGLPVAQTDMARFGDQRVLVVERFDRRRVSEGRWIARLPQEDFCQATGMPAERKYERDGGPGMNDILRILAAGSHPMEDGLVFALSQFAFWLLAAIDGHAKNFSIFLEPGGRYRMTPLYDVLSAWPVIGAGAGELPYQKARLAMAVRAGNTHFRLADIQPRHWERLLRSVAGEEGLRALHEFVARVEPSLETVEAELPADFPAQVWGSVRHGVRRQLDKVRAAV</sequence>
<organism evidence="6 7">
    <name type="scientific">Zoogloea oleivorans</name>
    <dbReference type="NCBI Taxonomy" id="1552750"/>
    <lineage>
        <taxon>Bacteria</taxon>
        <taxon>Pseudomonadati</taxon>
        <taxon>Pseudomonadota</taxon>
        <taxon>Betaproteobacteria</taxon>
        <taxon>Rhodocyclales</taxon>
        <taxon>Zoogloeaceae</taxon>
        <taxon>Zoogloea</taxon>
    </lineage>
</organism>
<dbReference type="Pfam" id="PF07804">
    <property type="entry name" value="HipA_C"/>
    <property type="match status" value="1"/>
</dbReference>
<dbReference type="RefSeq" id="WP_148580871.1">
    <property type="nucleotide sequence ID" value="NZ_SDKK01000023.1"/>
</dbReference>
<keyword evidence="2" id="KW-0808">Transferase</keyword>
<protein>
    <submittedName>
        <fullName evidence="6">Type II toxin-antitoxin system HipA family toxin</fullName>
    </submittedName>
</protein>
<dbReference type="PANTHER" id="PTHR37419:SF1">
    <property type="entry name" value="SERINE_THREONINE-PROTEIN KINASE TOXIN HIPA"/>
    <property type="match status" value="1"/>
</dbReference>
<comment type="similarity">
    <text evidence="1">Belongs to the HipA Ser/Thr kinase family.</text>
</comment>
<dbReference type="CDD" id="cd17808">
    <property type="entry name" value="HipA_Ec_like"/>
    <property type="match status" value="1"/>
</dbReference>
<evidence type="ECO:0000256" key="2">
    <source>
        <dbReference type="ARBA" id="ARBA00022679"/>
    </source>
</evidence>
<feature type="domain" description="HipA N-terminal subdomain 1" evidence="5">
    <location>
        <begin position="4"/>
        <end position="105"/>
    </location>
</feature>
<dbReference type="EMBL" id="SDKK01000023">
    <property type="protein sequence ID" value="TYC54230.1"/>
    <property type="molecule type" value="Genomic_DNA"/>
</dbReference>
<proteinExistence type="inferred from homology"/>
<dbReference type="PANTHER" id="PTHR37419">
    <property type="entry name" value="SERINE/THREONINE-PROTEIN KINASE TOXIN HIPA"/>
    <property type="match status" value="1"/>
</dbReference>
<keyword evidence="3" id="KW-0418">Kinase</keyword>
<keyword evidence="7" id="KW-1185">Reference proteome</keyword>
<dbReference type="GO" id="GO:0005829">
    <property type="term" value="C:cytosol"/>
    <property type="evidence" value="ECO:0007669"/>
    <property type="project" value="TreeGrafter"/>
</dbReference>
<evidence type="ECO:0000256" key="3">
    <source>
        <dbReference type="ARBA" id="ARBA00022777"/>
    </source>
</evidence>
<dbReference type="AlphaFoldDB" id="A0A6C2CJC6"/>
<evidence type="ECO:0000259" key="5">
    <source>
        <dbReference type="Pfam" id="PF13657"/>
    </source>
</evidence>
<comment type="caution">
    <text evidence="6">The sequence shown here is derived from an EMBL/GenBank/DDBJ whole genome shotgun (WGS) entry which is preliminary data.</text>
</comment>